<evidence type="ECO:0000313" key="6">
    <source>
        <dbReference type="Proteomes" id="UP000642107"/>
    </source>
</evidence>
<comment type="caution">
    <text evidence="5">The sequence shown here is derived from an EMBL/GenBank/DDBJ whole genome shotgun (WGS) entry which is preliminary data.</text>
</comment>
<dbReference type="Pfam" id="PF13649">
    <property type="entry name" value="Methyltransf_25"/>
    <property type="match status" value="1"/>
</dbReference>
<accession>A0ABR9DL59</accession>
<evidence type="ECO:0000313" key="5">
    <source>
        <dbReference type="EMBL" id="MBD9697896.1"/>
    </source>
</evidence>
<dbReference type="PANTHER" id="PTHR43464:SF19">
    <property type="entry name" value="UBIQUINONE BIOSYNTHESIS O-METHYLTRANSFERASE, MITOCHONDRIAL"/>
    <property type="match status" value="1"/>
</dbReference>
<dbReference type="GO" id="GO:0008168">
    <property type="term" value="F:methyltransferase activity"/>
    <property type="evidence" value="ECO:0007669"/>
    <property type="project" value="UniProtKB-KW"/>
</dbReference>
<proteinExistence type="predicted"/>
<reference evidence="5 6" key="1">
    <citation type="submission" date="2020-09" db="EMBL/GenBank/DDBJ databases">
        <title>Flavimobilis rhizosphaerae sp. nov., isolated from rhizosphere soil of Spartina alterniflora.</title>
        <authorList>
            <person name="Hanqin C."/>
        </authorList>
    </citation>
    <scope>NUCLEOTIDE SEQUENCE [LARGE SCALE GENOMIC DNA]</scope>
    <source>
        <strain evidence="5 6">GY 10621</strain>
    </source>
</reference>
<dbReference type="InterPro" id="IPR041698">
    <property type="entry name" value="Methyltransf_25"/>
</dbReference>
<dbReference type="Proteomes" id="UP000642107">
    <property type="component" value="Unassembled WGS sequence"/>
</dbReference>
<feature type="domain" description="Methyltransferase" evidence="4">
    <location>
        <begin position="62"/>
        <end position="157"/>
    </location>
</feature>
<evidence type="ECO:0000256" key="3">
    <source>
        <dbReference type="ARBA" id="ARBA00022691"/>
    </source>
</evidence>
<keyword evidence="1 5" id="KW-0489">Methyltransferase</keyword>
<evidence type="ECO:0000256" key="2">
    <source>
        <dbReference type="ARBA" id="ARBA00022679"/>
    </source>
</evidence>
<dbReference type="EMBL" id="JACZDF010000001">
    <property type="protein sequence ID" value="MBD9697896.1"/>
    <property type="molecule type" value="Genomic_DNA"/>
</dbReference>
<evidence type="ECO:0000259" key="4">
    <source>
        <dbReference type="Pfam" id="PF13649"/>
    </source>
</evidence>
<dbReference type="PANTHER" id="PTHR43464">
    <property type="entry name" value="METHYLTRANSFERASE"/>
    <property type="match status" value="1"/>
</dbReference>
<evidence type="ECO:0000256" key="1">
    <source>
        <dbReference type="ARBA" id="ARBA00022603"/>
    </source>
</evidence>
<dbReference type="Gene3D" id="3.40.50.150">
    <property type="entry name" value="Vaccinia Virus protein VP39"/>
    <property type="match status" value="1"/>
</dbReference>
<keyword evidence="3" id="KW-0949">S-adenosyl-L-methionine</keyword>
<protein>
    <submittedName>
        <fullName evidence="5">Class I SAM-dependent methyltransferase</fullName>
    </submittedName>
</protein>
<organism evidence="5 6">
    <name type="scientific">Flavimobilis rhizosphaerae</name>
    <dbReference type="NCBI Taxonomy" id="2775421"/>
    <lineage>
        <taxon>Bacteria</taxon>
        <taxon>Bacillati</taxon>
        <taxon>Actinomycetota</taxon>
        <taxon>Actinomycetes</taxon>
        <taxon>Micrococcales</taxon>
        <taxon>Jonesiaceae</taxon>
        <taxon>Flavimobilis</taxon>
    </lineage>
</organism>
<gene>
    <name evidence="5" type="ORF">IGS67_00060</name>
</gene>
<dbReference type="InterPro" id="IPR029063">
    <property type="entry name" value="SAM-dependent_MTases_sf"/>
</dbReference>
<name>A0ABR9DL59_9MICO</name>
<keyword evidence="6" id="KW-1185">Reference proteome</keyword>
<dbReference type="SUPFAM" id="SSF53335">
    <property type="entry name" value="S-adenosyl-L-methionine-dependent methyltransferases"/>
    <property type="match status" value="1"/>
</dbReference>
<keyword evidence="2" id="KW-0808">Transferase</keyword>
<sequence length="211" mass="22609">MARTPEEDTVTHPRSRWEEIVEANPDHSTWYVERFRAMARDGKDVDGEARLVDAMLPRGARILDAGCGPGRVGSALAARGHTVVGVDVDPVLIAAAEEDHPGPTWLVGDLVDMDLPARGIAEPFDLVVCAGNVMTFLADGTHEAALARMHAHLAPGGRVVVGFGTGRGYAVQAFLADARRAGLVPDVLLATWDLRPYQPDSDFVVAVLREA</sequence>
<dbReference type="CDD" id="cd02440">
    <property type="entry name" value="AdoMet_MTases"/>
    <property type="match status" value="1"/>
</dbReference>
<dbReference type="GO" id="GO:0032259">
    <property type="term" value="P:methylation"/>
    <property type="evidence" value="ECO:0007669"/>
    <property type="project" value="UniProtKB-KW"/>
</dbReference>